<dbReference type="RefSeq" id="XP_013432273.1">
    <property type="nucleotide sequence ID" value="XM_013576819.1"/>
</dbReference>
<dbReference type="Proteomes" id="UP000027730">
    <property type="component" value="Unassembled WGS sequence"/>
</dbReference>
<evidence type="ECO:0000256" key="3">
    <source>
        <dbReference type="ARBA" id="ARBA00020726"/>
    </source>
</evidence>
<evidence type="ECO:0000256" key="2">
    <source>
        <dbReference type="ARBA" id="ARBA00010867"/>
    </source>
</evidence>
<evidence type="ECO:0000313" key="13">
    <source>
        <dbReference type="Proteomes" id="UP000027730"/>
    </source>
</evidence>
<dbReference type="PANTHER" id="PTHR13032">
    <property type="entry name" value="MITOCHONDRIAL IMPORT INNER MEMBRANE TRANSLOCASE SUBUNIT TIM21"/>
    <property type="match status" value="1"/>
</dbReference>
<dbReference type="PANTHER" id="PTHR13032:SF6">
    <property type="entry name" value="MITOCHONDRIAL IMPORT INNER MEMBRANE TRANSLOCASE SUBUNIT TIM21"/>
    <property type="match status" value="1"/>
</dbReference>
<name>A0A074X2S1_9PEZI</name>
<dbReference type="STRING" id="1043004.A0A074X2S1"/>
<dbReference type="GO" id="GO:0030150">
    <property type="term" value="P:protein import into mitochondrial matrix"/>
    <property type="evidence" value="ECO:0007669"/>
    <property type="project" value="UniProtKB-UniRule"/>
</dbReference>
<keyword evidence="5 11" id="KW-0999">Mitochondrion inner membrane</keyword>
<dbReference type="HOGENOM" id="CLU_089407_0_0_1"/>
<evidence type="ECO:0000256" key="7">
    <source>
        <dbReference type="ARBA" id="ARBA00022989"/>
    </source>
</evidence>
<dbReference type="AlphaFoldDB" id="A0A074X2S1"/>
<dbReference type="Pfam" id="PF08294">
    <property type="entry name" value="TIM21"/>
    <property type="match status" value="1"/>
</dbReference>
<feature type="transmembrane region" description="Helical" evidence="11">
    <location>
        <begin position="72"/>
        <end position="94"/>
    </location>
</feature>
<keyword evidence="6" id="KW-0809">Transit peptide</keyword>
<keyword evidence="4 11" id="KW-0812">Transmembrane</keyword>
<sequence length="231" mass="25734">MQSLRVLPRLPTSHIGLRSIRACTQVRTATSSSTTSAPGPARRSVTIANDTGRVPWSELSWRERGARTTQQSANLAVIVLGLVMTGGVATVLYLEVFSSDSKTAVYNRAFERIRTDPKCIEVLAGRGKGGEIEAWGENRVRNSRFARDTISSKSETDGIGTTHMRMHFHVGGSLATGTVNVHMTKRRDESDFKYHHLALDVPGHERIWLENAEAWKLDKRSSGKMFGVRWW</sequence>
<dbReference type="InterPro" id="IPR013261">
    <property type="entry name" value="Tim21"/>
</dbReference>
<gene>
    <name evidence="12" type="ORF">M436DRAFT_69194</name>
</gene>
<keyword evidence="9 11" id="KW-0472">Membrane</keyword>
<dbReference type="FunFam" id="3.10.450.320:FF:000002">
    <property type="entry name" value="Mitochondrial import inner membrane translocase subunit tim21"/>
    <property type="match status" value="1"/>
</dbReference>
<evidence type="ECO:0000256" key="8">
    <source>
        <dbReference type="ARBA" id="ARBA00023128"/>
    </source>
</evidence>
<keyword evidence="11" id="KW-0813">Transport</keyword>
<dbReference type="OrthoDB" id="436405at2759"/>
<keyword evidence="7 11" id="KW-1133">Transmembrane helix</keyword>
<comment type="function">
    <text evidence="10">Essential component of the TIM23 complex, a complex that mediates the translocation of transit peptide-containing proteins across the mitochondrial inner membrane. Required to keep the TOM and the TIM23 complexes in close contact. At some point, it is released from the TOM23 complex to allow protein translocation into the mitochondrial matrix.</text>
</comment>
<evidence type="ECO:0000313" key="12">
    <source>
        <dbReference type="EMBL" id="KEQ78059.1"/>
    </source>
</evidence>
<proteinExistence type="inferred from homology"/>
<keyword evidence="11" id="KW-0653">Protein transport</keyword>
<evidence type="ECO:0000256" key="6">
    <source>
        <dbReference type="ARBA" id="ARBA00022946"/>
    </source>
</evidence>
<organism evidence="12 13">
    <name type="scientific">Aureobasidium namibiae CBS 147.97</name>
    <dbReference type="NCBI Taxonomy" id="1043004"/>
    <lineage>
        <taxon>Eukaryota</taxon>
        <taxon>Fungi</taxon>
        <taxon>Dikarya</taxon>
        <taxon>Ascomycota</taxon>
        <taxon>Pezizomycotina</taxon>
        <taxon>Dothideomycetes</taxon>
        <taxon>Dothideomycetidae</taxon>
        <taxon>Dothideales</taxon>
        <taxon>Saccotheciaceae</taxon>
        <taxon>Aureobasidium</taxon>
    </lineage>
</organism>
<evidence type="ECO:0000256" key="11">
    <source>
        <dbReference type="RuleBase" id="RU367142"/>
    </source>
</evidence>
<evidence type="ECO:0000256" key="1">
    <source>
        <dbReference type="ARBA" id="ARBA00004434"/>
    </source>
</evidence>
<comment type="similarity">
    <text evidence="2 11">Belongs to the TIM21 family.</text>
</comment>
<reference evidence="12 13" key="1">
    <citation type="journal article" date="2014" name="BMC Genomics">
        <title>Genome sequencing of four Aureobasidium pullulans varieties: biotechnological potential, stress tolerance, and description of new species.</title>
        <authorList>
            <person name="Gostin Ar C."/>
            <person name="Ohm R.A."/>
            <person name="Kogej T."/>
            <person name="Sonjak S."/>
            <person name="Turk M."/>
            <person name="Zajc J."/>
            <person name="Zalar P."/>
            <person name="Grube M."/>
            <person name="Sun H."/>
            <person name="Han J."/>
            <person name="Sharma A."/>
            <person name="Chiniquy J."/>
            <person name="Ngan C.Y."/>
            <person name="Lipzen A."/>
            <person name="Barry K."/>
            <person name="Grigoriev I.V."/>
            <person name="Gunde-Cimerman N."/>
        </authorList>
    </citation>
    <scope>NUCLEOTIDE SEQUENCE [LARGE SCALE GENOMIC DNA]</scope>
    <source>
        <strain evidence="12 13">CBS 147.97</strain>
    </source>
</reference>
<keyword evidence="13" id="KW-1185">Reference proteome</keyword>
<keyword evidence="11" id="KW-0811">Translocation</keyword>
<dbReference type="Gene3D" id="3.10.450.320">
    <property type="entry name" value="Mitochondrial import inner membrane translocase subunit Tim21"/>
    <property type="match status" value="1"/>
</dbReference>
<evidence type="ECO:0000256" key="4">
    <source>
        <dbReference type="ARBA" id="ARBA00022692"/>
    </source>
</evidence>
<keyword evidence="8 11" id="KW-0496">Mitochondrion</keyword>
<dbReference type="InterPro" id="IPR038552">
    <property type="entry name" value="Tim21_IMS_sf"/>
</dbReference>
<evidence type="ECO:0000256" key="5">
    <source>
        <dbReference type="ARBA" id="ARBA00022792"/>
    </source>
</evidence>
<evidence type="ECO:0000256" key="10">
    <source>
        <dbReference type="ARBA" id="ARBA00060204"/>
    </source>
</evidence>
<comment type="subunit">
    <text evidence="11">Component of the TIM23 complex.</text>
</comment>
<protein>
    <recommendedName>
        <fullName evidence="3 11">Mitochondrial import inner membrane translocase subunit Tim21</fullName>
    </recommendedName>
</protein>
<comment type="subcellular location">
    <subcellularLocation>
        <location evidence="1 11">Mitochondrion inner membrane</location>
        <topology evidence="1 11">Single-pass membrane protein</topology>
    </subcellularLocation>
</comment>
<dbReference type="GeneID" id="25414538"/>
<evidence type="ECO:0000256" key="9">
    <source>
        <dbReference type="ARBA" id="ARBA00023136"/>
    </source>
</evidence>
<dbReference type="GO" id="GO:0005744">
    <property type="term" value="C:TIM23 mitochondrial import inner membrane translocase complex"/>
    <property type="evidence" value="ECO:0007669"/>
    <property type="project" value="UniProtKB-UniRule"/>
</dbReference>
<accession>A0A074X2S1</accession>
<dbReference type="EMBL" id="KL584702">
    <property type="protein sequence ID" value="KEQ78059.1"/>
    <property type="molecule type" value="Genomic_DNA"/>
</dbReference>